<accession>S9QCP0</accession>
<name>S9QCP0_CYSF2</name>
<gene>
    <name evidence="1" type="ORF">D187_003471</name>
</gene>
<proteinExistence type="predicted"/>
<dbReference type="AlphaFoldDB" id="S9QCP0"/>
<evidence type="ECO:0000313" key="2">
    <source>
        <dbReference type="Proteomes" id="UP000011682"/>
    </source>
</evidence>
<dbReference type="EMBL" id="ANAH02000020">
    <property type="protein sequence ID" value="EPX59094.1"/>
    <property type="molecule type" value="Genomic_DNA"/>
</dbReference>
<evidence type="ECO:0000313" key="1">
    <source>
        <dbReference type="EMBL" id="EPX59094.1"/>
    </source>
</evidence>
<sequence length="52" mass="5601">MVNPTPDMTRNTMLLDTATGDSWVLCIVDGGSKGWCPLPKGSFPAMSEEKSQ</sequence>
<organism evidence="1 2">
    <name type="scientific">Cystobacter fuscus (strain ATCC 25194 / DSM 2262 / NBRC 100088 / M29)</name>
    <dbReference type="NCBI Taxonomy" id="1242864"/>
    <lineage>
        <taxon>Bacteria</taxon>
        <taxon>Pseudomonadati</taxon>
        <taxon>Myxococcota</taxon>
        <taxon>Myxococcia</taxon>
        <taxon>Myxococcales</taxon>
        <taxon>Cystobacterineae</taxon>
        <taxon>Archangiaceae</taxon>
        <taxon>Cystobacter</taxon>
    </lineage>
</organism>
<dbReference type="Proteomes" id="UP000011682">
    <property type="component" value="Unassembled WGS sequence"/>
</dbReference>
<keyword evidence="2" id="KW-1185">Reference proteome</keyword>
<reference evidence="1" key="1">
    <citation type="submission" date="2013-05" db="EMBL/GenBank/DDBJ databases">
        <title>Genome assembly of Cystobacter fuscus DSM 2262.</title>
        <authorList>
            <person name="Sharma G."/>
            <person name="Khatri I."/>
            <person name="Kaur C."/>
            <person name="Mayilraj S."/>
            <person name="Subramanian S."/>
        </authorList>
    </citation>
    <scope>NUCLEOTIDE SEQUENCE [LARGE SCALE GENOMIC DNA]</scope>
    <source>
        <strain evidence="1">DSM 2262</strain>
    </source>
</reference>
<comment type="caution">
    <text evidence="1">The sequence shown here is derived from an EMBL/GenBank/DDBJ whole genome shotgun (WGS) entry which is preliminary data.</text>
</comment>
<protein>
    <submittedName>
        <fullName evidence="1">Uncharacterized protein</fullName>
    </submittedName>
</protein>